<keyword evidence="5" id="KW-0560">Oxidoreductase</keyword>
<evidence type="ECO:0000256" key="3">
    <source>
        <dbReference type="ARBA" id="ARBA00022630"/>
    </source>
</evidence>
<dbReference type="PANTHER" id="PTHR43673:SF2">
    <property type="entry name" value="NITROREDUCTASE"/>
    <property type="match status" value="1"/>
</dbReference>
<dbReference type="Proteomes" id="UP000445696">
    <property type="component" value="Unassembled WGS sequence"/>
</dbReference>
<dbReference type="RefSeq" id="WP_161339693.1">
    <property type="nucleotide sequence ID" value="NZ_JBHSDG010000003.1"/>
</dbReference>
<dbReference type="EMBL" id="WTVA01000014">
    <property type="protein sequence ID" value="MZR23228.1"/>
    <property type="molecule type" value="Genomic_DNA"/>
</dbReference>
<evidence type="ECO:0000256" key="4">
    <source>
        <dbReference type="ARBA" id="ARBA00022643"/>
    </source>
</evidence>
<sequence length="230" mass="26363">MNVENLRADVHSAIKSRRSIRRFLPTEVPQEILEKILIGAGYAPSGHNSQPWKVYIIRGETKQRVTDGILKAIATEPEEDHQPEYDYYPTEWFDPYLTRRRKVGHDLYELLGIERSDKAAREKQMAENFSFFGAPVGMFVTFDRRLATGTFMDIGMFLQSIFIGARGEGLDTCGQAVFTWYHKVIREILPMEENELLACGLSLGYIDPAAPENRLFAEKLELSDYCVFLD</sequence>
<feature type="domain" description="Nitroreductase" evidence="6">
    <location>
        <begin position="14"/>
        <end position="205"/>
    </location>
</feature>
<accession>A0A845MGU0</accession>
<keyword evidence="8" id="KW-1185">Reference proteome</keyword>
<protein>
    <submittedName>
        <fullName evidence="7">Nitroreductase</fullName>
    </submittedName>
</protein>
<dbReference type="CDD" id="cd02136">
    <property type="entry name" value="PnbA_NfnB-like"/>
    <property type="match status" value="1"/>
</dbReference>
<evidence type="ECO:0000256" key="1">
    <source>
        <dbReference type="ARBA" id="ARBA00001917"/>
    </source>
</evidence>
<comment type="similarity">
    <text evidence="2">Belongs to the nitroreductase family.</text>
</comment>
<comment type="caution">
    <text evidence="7">The sequence shown here is derived from an EMBL/GenBank/DDBJ whole genome shotgun (WGS) entry which is preliminary data.</text>
</comment>
<comment type="cofactor">
    <cofactor evidence="1">
        <name>FMN</name>
        <dbReference type="ChEBI" id="CHEBI:58210"/>
    </cofactor>
</comment>
<dbReference type="InterPro" id="IPR000415">
    <property type="entry name" value="Nitroreductase-like"/>
</dbReference>
<evidence type="ECO:0000259" key="6">
    <source>
        <dbReference type="Pfam" id="PF00881"/>
    </source>
</evidence>
<evidence type="ECO:0000256" key="5">
    <source>
        <dbReference type="ARBA" id="ARBA00023002"/>
    </source>
</evidence>
<evidence type="ECO:0000313" key="7">
    <source>
        <dbReference type="EMBL" id="MZR23228.1"/>
    </source>
</evidence>
<dbReference type="GO" id="GO:0016491">
    <property type="term" value="F:oxidoreductase activity"/>
    <property type="evidence" value="ECO:0007669"/>
    <property type="project" value="UniProtKB-KW"/>
</dbReference>
<dbReference type="Pfam" id="PF00881">
    <property type="entry name" value="Nitroreductase"/>
    <property type="match status" value="1"/>
</dbReference>
<keyword evidence="3" id="KW-0285">Flavoprotein</keyword>
<evidence type="ECO:0000313" key="8">
    <source>
        <dbReference type="Proteomes" id="UP000445696"/>
    </source>
</evidence>
<proteinExistence type="inferred from homology"/>
<evidence type="ECO:0000256" key="2">
    <source>
        <dbReference type="ARBA" id="ARBA00007118"/>
    </source>
</evidence>
<gene>
    <name evidence="7" type="ORF">GQF03_12900</name>
</gene>
<dbReference type="AlphaFoldDB" id="A0A845MGU0"/>
<keyword evidence="4" id="KW-0288">FMN</keyword>
<name>A0A845MGU0_9PROT</name>
<dbReference type="Gene3D" id="3.40.109.10">
    <property type="entry name" value="NADH Oxidase"/>
    <property type="match status" value="1"/>
</dbReference>
<organism evidence="7 8">
    <name type="scientific">Sneathiella chungangensis</name>
    <dbReference type="NCBI Taxonomy" id="1418234"/>
    <lineage>
        <taxon>Bacteria</taxon>
        <taxon>Pseudomonadati</taxon>
        <taxon>Pseudomonadota</taxon>
        <taxon>Alphaproteobacteria</taxon>
        <taxon>Sneathiellales</taxon>
        <taxon>Sneathiellaceae</taxon>
        <taxon>Sneathiella</taxon>
    </lineage>
</organism>
<dbReference type="OrthoDB" id="9802510at2"/>
<dbReference type="InterPro" id="IPR029479">
    <property type="entry name" value="Nitroreductase"/>
</dbReference>
<dbReference type="SUPFAM" id="SSF55469">
    <property type="entry name" value="FMN-dependent nitroreductase-like"/>
    <property type="match status" value="1"/>
</dbReference>
<reference evidence="7 8" key="1">
    <citation type="journal article" date="2014" name="Int. J. Syst. Evol. Microbiol.">
        <title>Sneathiella chungangensis sp. nov., isolated from a marine sand, and emended description of the genus Sneathiella.</title>
        <authorList>
            <person name="Siamphan C."/>
            <person name="Kim H."/>
            <person name="Lee J.S."/>
            <person name="Kim W."/>
        </authorList>
    </citation>
    <scope>NUCLEOTIDE SEQUENCE [LARGE SCALE GENOMIC DNA]</scope>
    <source>
        <strain evidence="7 8">KCTC 32476</strain>
    </source>
</reference>
<dbReference type="PANTHER" id="PTHR43673">
    <property type="entry name" value="NAD(P)H NITROREDUCTASE YDGI-RELATED"/>
    <property type="match status" value="1"/>
</dbReference>